<organism evidence="2 3">
    <name type="scientific">Flavobacterium qiangtangense</name>
    <dbReference type="NCBI Taxonomy" id="1442595"/>
    <lineage>
        <taxon>Bacteria</taxon>
        <taxon>Pseudomonadati</taxon>
        <taxon>Bacteroidota</taxon>
        <taxon>Flavobacteriia</taxon>
        <taxon>Flavobacteriales</taxon>
        <taxon>Flavobacteriaceae</taxon>
        <taxon>Flavobacterium</taxon>
    </lineage>
</organism>
<feature type="compositionally biased region" description="Basic and acidic residues" evidence="1">
    <location>
        <begin position="1"/>
        <end position="42"/>
    </location>
</feature>
<comment type="caution">
    <text evidence="2">The sequence shown here is derived from an EMBL/GenBank/DDBJ whole genome shotgun (WGS) entry which is preliminary data.</text>
</comment>
<dbReference type="RefSeq" id="WP_379790578.1">
    <property type="nucleotide sequence ID" value="NZ_JBHSQB010000004.1"/>
</dbReference>
<gene>
    <name evidence="2" type="ORF">ACFPVY_04470</name>
</gene>
<evidence type="ECO:0000313" key="3">
    <source>
        <dbReference type="Proteomes" id="UP001596287"/>
    </source>
</evidence>
<dbReference type="Proteomes" id="UP001596287">
    <property type="component" value="Unassembled WGS sequence"/>
</dbReference>
<sequence length="112" mass="13061">MEQDRYKREDQPRDINPKEVNRKDDAKDIKSQEKIEIKESGLGRDQGQTPADEHVEGISQIDKGTKNLHDEKRASEEKYDLNSKEIPEEDNRDKGDSTEDWNAQNNRSGRHK</sequence>
<feature type="compositionally biased region" description="Polar residues" evidence="1">
    <location>
        <begin position="100"/>
        <end position="112"/>
    </location>
</feature>
<feature type="region of interest" description="Disordered" evidence="1">
    <location>
        <begin position="1"/>
        <end position="112"/>
    </location>
</feature>
<protein>
    <submittedName>
        <fullName evidence="2">Uncharacterized protein</fullName>
    </submittedName>
</protein>
<reference evidence="3" key="1">
    <citation type="journal article" date="2019" name="Int. J. Syst. Evol. Microbiol.">
        <title>The Global Catalogue of Microorganisms (GCM) 10K type strain sequencing project: providing services to taxonomists for standard genome sequencing and annotation.</title>
        <authorList>
            <consortium name="The Broad Institute Genomics Platform"/>
            <consortium name="The Broad Institute Genome Sequencing Center for Infectious Disease"/>
            <person name="Wu L."/>
            <person name="Ma J."/>
        </authorList>
    </citation>
    <scope>NUCLEOTIDE SEQUENCE [LARGE SCALE GENOMIC DNA]</scope>
    <source>
        <strain evidence="3">CCUG 49679</strain>
    </source>
</reference>
<keyword evidence="3" id="KW-1185">Reference proteome</keyword>
<evidence type="ECO:0000256" key="1">
    <source>
        <dbReference type="SAM" id="MobiDB-lite"/>
    </source>
</evidence>
<dbReference type="EMBL" id="JBHSQB010000004">
    <property type="protein sequence ID" value="MFC6095891.1"/>
    <property type="molecule type" value="Genomic_DNA"/>
</dbReference>
<feature type="compositionally biased region" description="Basic and acidic residues" evidence="1">
    <location>
        <begin position="63"/>
        <end position="97"/>
    </location>
</feature>
<accession>A0ABW1PLT4</accession>
<name>A0ABW1PLT4_9FLAO</name>
<evidence type="ECO:0000313" key="2">
    <source>
        <dbReference type="EMBL" id="MFC6095891.1"/>
    </source>
</evidence>
<proteinExistence type="predicted"/>